<dbReference type="AlphaFoldDB" id="A0A7G3GEB7"/>
<dbReference type="PANTHER" id="PTHR43531:SF11">
    <property type="entry name" value="METHYL-ACCEPTING CHEMOTAXIS PROTEIN 3"/>
    <property type="match status" value="1"/>
</dbReference>
<protein>
    <submittedName>
        <fullName evidence="6">Methyl-accepting chemotaxis protein</fullName>
    </submittedName>
</protein>
<dbReference type="Proteomes" id="UP000515917">
    <property type="component" value="Chromosome"/>
</dbReference>
<accession>A0A7G3GEB7</accession>
<dbReference type="KEGG" id="ifl:C1H71_19340"/>
<gene>
    <name evidence="6" type="ORF">C1H71_19340</name>
</gene>
<evidence type="ECO:0000256" key="1">
    <source>
        <dbReference type="ARBA" id="ARBA00022500"/>
    </source>
</evidence>
<keyword evidence="4" id="KW-0472">Membrane</keyword>
<dbReference type="GO" id="GO:0004888">
    <property type="term" value="F:transmembrane signaling receptor activity"/>
    <property type="evidence" value="ECO:0007669"/>
    <property type="project" value="InterPro"/>
</dbReference>
<dbReference type="EMBL" id="CP025781">
    <property type="protein sequence ID" value="QBC45469.1"/>
    <property type="molecule type" value="Genomic_DNA"/>
</dbReference>
<evidence type="ECO:0000256" key="4">
    <source>
        <dbReference type="SAM" id="Phobius"/>
    </source>
</evidence>
<dbReference type="GO" id="GO:0005886">
    <property type="term" value="C:plasma membrane"/>
    <property type="evidence" value="ECO:0007669"/>
    <property type="project" value="TreeGrafter"/>
</dbReference>
<organism evidence="6 7">
    <name type="scientific">Iodobacter fluviatilis</name>
    <dbReference type="NCBI Taxonomy" id="537"/>
    <lineage>
        <taxon>Bacteria</taxon>
        <taxon>Pseudomonadati</taxon>
        <taxon>Pseudomonadota</taxon>
        <taxon>Betaproteobacteria</taxon>
        <taxon>Neisseriales</taxon>
        <taxon>Chitinibacteraceae</taxon>
        <taxon>Iodobacter</taxon>
    </lineage>
</organism>
<dbReference type="InterPro" id="IPR051310">
    <property type="entry name" value="MCP_chemotaxis"/>
</dbReference>
<proteinExistence type="inferred from homology"/>
<keyword evidence="4" id="KW-1133">Transmembrane helix</keyword>
<feature type="domain" description="Methyl-accepting transducer" evidence="5">
    <location>
        <begin position="277"/>
        <end position="492"/>
    </location>
</feature>
<name>A0A7G3GEB7_9NEIS</name>
<dbReference type="InterPro" id="IPR024478">
    <property type="entry name" value="HlyB_4HB_MCP"/>
</dbReference>
<sequence>MENPMFWIGKLKLGQKLIISFMAIASLSLLTGIIGLVKINTMNYLISEMYVNQLEPMKHIANANTNAIYVARKLNFYLIAHDKELRDKTLAIMDDHEKKMFKLIKQYQATPQSPATESILNKIPMQWRNFKAAQKKAIDFANTNNDAEARRVVLEEVRPLFQEVDDALSELLDSNEARSKTLYDDSQALASKINLFMIAVMSGSFLIAIFIALFITRRITAQIGGEPSEAVRIAKQVAEGDLRNTSNLIAGDQSSVLFALHSMCKTLSTIMSEVHGTSDALASASEQVNASSQNLAQNASEQAASIEQTSSALEQINSIIAQNSENAKVTEGIASSASSNAIEGGLAVKETAKAMQQIANRIRIIDDIAYQTNLLALNAAIEAARAGEHGKGFAVVAAEVRKLAERSQIAAQEISEFASNSVNQATHAGNRLEEIVPLIRKTADLVQEISAASQEQANGIDQINSAVGQLSQTTQGNAAAAEQLNATSEELSIHASRLQEMISFFKTDKIMQKTPPSIPTLHTSISTTQHENPFVSY</sequence>
<dbReference type="InterPro" id="IPR047347">
    <property type="entry name" value="YvaQ-like_sensor"/>
</dbReference>
<dbReference type="SMART" id="SM00283">
    <property type="entry name" value="MA"/>
    <property type="match status" value="1"/>
</dbReference>
<reference evidence="6 7" key="1">
    <citation type="submission" date="2018-01" db="EMBL/GenBank/DDBJ databases">
        <title>Genome sequence of Iodobacter sp. strain PCH194 isolated from Indian Trans-Himalaya.</title>
        <authorList>
            <person name="Kumar V."/>
            <person name="Thakur V."/>
            <person name="Kumar S."/>
            <person name="Singh D."/>
        </authorList>
    </citation>
    <scope>NUCLEOTIDE SEQUENCE [LARGE SCALE GENOMIC DNA]</scope>
    <source>
        <strain evidence="6 7">PCH194</strain>
    </source>
</reference>
<dbReference type="GO" id="GO:0007165">
    <property type="term" value="P:signal transduction"/>
    <property type="evidence" value="ECO:0007669"/>
    <property type="project" value="UniProtKB-KW"/>
</dbReference>
<keyword evidence="7" id="KW-1185">Reference proteome</keyword>
<evidence type="ECO:0000256" key="3">
    <source>
        <dbReference type="PROSITE-ProRule" id="PRU00284"/>
    </source>
</evidence>
<comment type="similarity">
    <text evidence="2">Belongs to the methyl-accepting chemotaxis (MCP) protein family.</text>
</comment>
<dbReference type="Pfam" id="PF12729">
    <property type="entry name" value="4HB_MCP_1"/>
    <property type="match status" value="1"/>
</dbReference>
<dbReference type="CDD" id="cd11386">
    <property type="entry name" value="MCP_signal"/>
    <property type="match status" value="1"/>
</dbReference>
<dbReference type="SUPFAM" id="SSF58104">
    <property type="entry name" value="Methyl-accepting chemotaxis protein (MCP) signaling domain"/>
    <property type="match status" value="1"/>
</dbReference>
<feature type="transmembrane region" description="Helical" evidence="4">
    <location>
        <begin position="195"/>
        <end position="215"/>
    </location>
</feature>
<keyword evidence="4" id="KW-0812">Transmembrane</keyword>
<keyword evidence="1" id="KW-0145">Chemotaxis</keyword>
<dbReference type="CDD" id="cd19411">
    <property type="entry name" value="MCP2201-like_sensor"/>
    <property type="match status" value="1"/>
</dbReference>
<dbReference type="InterPro" id="IPR004089">
    <property type="entry name" value="MCPsignal_dom"/>
</dbReference>
<evidence type="ECO:0000313" key="7">
    <source>
        <dbReference type="Proteomes" id="UP000515917"/>
    </source>
</evidence>
<dbReference type="PRINTS" id="PR00260">
    <property type="entry name" value="CHEMTRNSDUCR"/>
</dbReference>
<dbReference type="PROSITE" id="PS50111">
    <property type="entry name" value="CHEMOTAXIS_TRANSDUC_2"/>
    <property type="match status" value="1"/>
</dbReference>
<evidence type="ECO:0000259" key="5">
    <source>
        <dbReference type="PROSITE" id="PS50111"/>
    </source>
</evidence>
<dbReference type="Pfam" id="PF00015">
    <property type="entry name" value="MCPsignal"/>
    <property type="match status" value="1"/>
</dbReference>
<feature type="transmembrane region" description="Helical" evidence="4">
    <location>
        <begin position="17"/>
        <end position="37"/>
    </location>
</feature>
<evidence type="ECO:0000256" key="2">
    <source>
        <dbReference type="ARBA" id="ARBA00029447"/>
    </source>
</evidence>
<dbReference type="InterPro" id="IPR004090">
    <property type="entry name" value="Chemotax_Me-accpt_rcpt"/>
</dbReference>
<keyword evidence="3" id="KW-0807">Transducer</keyword>
<dbReference type="GO" id="GO:0006935">
    <property type="term" value="P:chemotaxis"/>
    <property type="evidence" value="ECO:0007669"/>
    <property type="project" value="UniProtKB-KW"/>
</dbReference>
<evidence type="ECO:0000313" key="6">
    <source>
        <dbReference type="EMBL" id="QBC45469.1"/>
    </source>
</evidence>
<dbReference type="Gene3D" id="1.10.287.950">
    <property type="entry name" value="Methyl-accepting chemotaxis protein"/>
    <property type="match status" value="1"/>
</dbReference>
<dbReference type="PANTHER" id="PTHR43531">
    <property type="entry name" value="PROTEIN ICFG"/>
    <property type="match status" value="1"/>
</dbReference>